<evidence type="ECO:0000256" key="11">
    <source>
        <dbReference type="SAM" id="Phobius"/>
    </source>
</evidence>
<comment type="caution">
    <text evidence="13">The sequence shown here is derived from an EMBL/GenBank/DDBJ whole genome shotgun (WGS) entry which is preliminary data.</text>
</comment>
<protein>
    <recommendedName>
        <fullName evidence="2">E2 ubiquitin-conjugating enzyme</fullName>
        <ecNumber evidence="2">2.3.2.23</ecNumber>
    </recommendedName>
</protein>
<keyword evidence="5" id="KW-0547">Nucleotide-binding</keyword>
<keyword evidence="6" id="KW-0833">Ubl conjugation pathway</keyword>
<evidence type="ECO:0000256" key="1">
    <source>
        <dbReference type="ARBA" id="ARBA00004586"/>
    </source>
</evidence>
<keyword evidence="10 11" id="KW-0472">Membrane</keyword>
<evidence type="ECO:0000256" key="6">
    <source>
        <dbReference type="ARBA" id="ARBA00022786"/>
    </source>
</evidence>
<dbReference type="GO" id="GO:0005789">
    <property type="term" value="C:endoplasmic reticulum membrane"/>
    <property type="evidence" value="ECO:0007669"/>
    <property type="project" value="UniProtKB-SubCell"/>
</dbReference>
<dbReference type="Proteomes" id="UP001530293">
    <property type="component" value="Unassembled WGS sequence"/>
</dbReference>
<dbReference type="EMBL" id="JALLBG020000110">
    <property type="protein sequence ID" value="KAL3763928.1"/>
    <property type="molecule type" value="Genomic_DNA"/>
</dbReference>
<dbReference type="SMART" id="SM00212">
    <property type="entry name" value="UBCc"/>
    <property type="match status" value="1"/>
</dbReference>
<evidence type="ECO:0000256" key="10">
    <source>
        <dbReference type="ARBA" id="ARBA00023136"/>
    </source>
</evidence>
<dbReference type="InterPro" id="IPR000608">
    <property type="entry name" value="UBC"/>
</dbReference>
<dbReference type="PANTHER" id="PTHR24067">
    <property type="entry name" value="UBIQUITIN-CONJUGATING ENZYME E2"/>
    <property type="match status" value="1"/>
</dbReference>
<accession>A0ABD3MM45</accession>
<evidence type="ECO:0000256" key="5">
    <source>
        <dbReference type="ARBA" id="ARBA00022741"/>
    </source>
</evidence>
<evidence type="ECO:0000313" key="13">
    <source>
        <dbReference type="EMBL" id="KAL3763928.1"/>
    </source>
</evidence>
<evidence type="ECO:0000313" key="14">
    <source>
        <dbReference type="Proteomes" id="UP001530293"/>
    </source>
</evidence>
<feature type="domain" description="UBC core" evidence="12">
    <location>
        <begin position="5"/>
        <end position="168"/>
    </location>
</feature>
<comment type="subcellular location">
    <subcellularLocation>
        <location evidence="1">Endoplasmic reticulum membrane</location>
    </subcellularLocation>
</comment>
<keyword evidence="9 11" id="KW-1133">Transmembrane helix</keyword>
<dbReference type="Pfam" id="PF00179">
    <property type="entry name" value="UQ_con"/>
    <property type="match status" value="1"/>
</dbReference>
<dbReference type="FunFam" id="3.10.110.10:FF:000023">
    <property type="entry name" value="Ubiquitin-conjugating enzyme E2 J2"/>
    <property type="match status" value="1"/>
</dbReference>
<dbReference type="SUPFAM" id="SSF54495">
    <property type="entry name" value="UBC-like"/>
    <property type="match status" value="1"/>
</dbReference>
<evidence type="ECO:0000256" key="3">
    <source>
        <dbReference type="ARBA" id="ARBA00022679"/>
    </source>
</evidence>
<evidence type="ECO:0000256" key="4">
    <source>
        <dbReference type="ARBA" id="ARBA00022692"/>
    </source>
</evidence>
<organism evidence="13 14">
    <name type="scientific">Discostella pseudostelligera</name>
    <dbReference type="NCBI Taxonomy" id="259834"/>
    <lineage>
        <taxon>Eukaryota</taxon>
        <taxon>Sar</taxon>
        <taxon>Stramenopiles</taxon>
        <taxon>Ochrophyta</taxon>
        <taxon>Bacillariophyta</taxon>
        <taxon>Coscinodiscophyceae</taxon>
        <taxon>Thalassiosirophycidae</taxon>
        <taxon>Stephanodiscales</taxon>
        <taxon>Stephanodiscaceae</taxon>
        <taxon>Discostella</taxon>
    </lineage>
</organism>
<name>A0ABD3MM45_9STRA</name>
<dbReference type="CDD" id="cd23799">
    <property type="entry name" value="UBCc_UBE2J"/>
    <property type="match status" value="1"/>
</dbReference>
<evidence type="ECO:0000256" key="8">
    <source>
        <dbReference type="ARBA" id="ARBA00022840"/>
    </source>
</evidence>
<proteinExistence type="predicted"/>
<dbReference type="GO" id="GO:0061631">
    <property type="term" value="F:ubiquitin conjugating enzyme activity"/>
    <property type="evidence" value="ECO:0007669"/>
    <property type="project" value="UniProtKB-EC"/>
</dbReference>
<keyword evidence="14" id="KW-1185">Reference proteome</keyword>
<dbReference type="EC" id="2.3.2.23" evidence="2"/>
<keyword evidence="8" id="KW-0067">ATP-binding</keyword>
<evidence type="ECO:0000256" key="7">
    <source>
        <dbReference type="ARBA" id="ARBA00022824"/>
    </source>
</evidence>
<evidence type="ECO:0000259" key="12">
    <source>
        <dbReference type="PROSITE" id="PS50127"/>
    </source>
</evidence>
<gene>
    <name evidence="13" type="ORF">ACHAWU_003394</name>
</gene>
<keyword evidence="7" id="KW-0256">Endoplasmic reticulum</keyword>
<dbReference type="AlphaFoldDB" id="A0ABD3MM45"/>
<keyword evidence="4 11" id="KW-0812">Transmembrane</keyword>
<feature type="transmembrane region" description="Helical" evidence="11">
    <location>
        <begin position="212"/>
        <end position="232"/>
    </location>
</feature>
<dbReference type="GO" id="GO:0005524">
    <property type="term" value="F:ATP binding"/>
    <property type="evidence" value="ECO:0007669"/>
    <property type="project" value="UniProtKB-KW"/>
</dbReference>
<sequence>MASPLATKRLQRELKALHKNPLSNPKIIATPHESNILEWHYVLEGPTNDPKSPYSNGIYHGKLIFPKEYPYKPPGVIMCTPNGRFKPNRRLCLSMSDFHPESWNPMWSISTILMGLYSFMLDNKPTTGSIETTDAAKRKYAMESLEYNVKNEKIFCILFPEYVELWNQREDERKAKLALAGGGASATAGSGDETMDIVPTNTAAGVMMMNHVFAFGAGFVAVLSIFFAILRFTY</sequence>
<keyword evidence="3" id="KW-0808">Transferase</keyword>
<evidence type="ECO:0000256" key="2">
    <source>
        <dbReference type="ARBA" id="ARBA00012486"/>
    </source>
</evidence>
<dbReference type="InterPro" id="IPR050113">
    <property type="entry name" value="Ub_conjugating_enzyme"/>
</dbReference>
<dbReference type="PROSITE" id="PS50127">
    <property type="entry name" value="UBC_2"/>
    <property type="match status" value="1"/>
</dbReference>
<dbReference type="Gene3D" id="3.10.110.10">
    <property type="entry name" value="Ubiquitin Conjugating Enzyme"/>
    <property type="match status" value="1"/>
</dbReference>
<reference evidence="13 14" key="1">
    <citation type="submission" date="2024-10" db="EMBL/GenBank/DDBJ databases">
        <title>Updated reference genomes for cyclostephanoid diatoms.</title>
        <authorList>
            <person name="Roberts W.R."/>
            <person name="Alverson A.J."/>
        </authorList>
    </citation>
    <scope>NUCLEOTIDE SEQUENCE [LARGE SCALE GENOMIC DNA]</scope>
    <source>
        <strain evidence="13 14">AJA232-27</strain>
    </source>
</reference>
<dbReference type="InterPro" id="IPR016135">
    <property type="entry name" value="UBQ-conjugating_enzyme/RWD"/>
</dbReference>
<evidence type="ECO:0000256" key="9">
    <source>
        <dbReference type="ARBA" id="ARBA00022989"/>
    </source>
</evidence>